<evidence type="ECO:0000256" key="1">
    <source>
        <dbReference type="SAM" id="MobiDB-lite"/>
    </source>
</evidence>
<feature type="compositionally biased region" description="Polar residues" evidence="1">
    <location>
        <begin position="58"/>
        <end position="68"/>
    </location>
</feature>
<evidence type="ECO:0000313" key="2">
    <source>
        <dbReference type="EMBL" id="CAF1034344.1"/>
    </source>
</evidence>
<feature type="region of interest" description="Disordered" evidence="1">
    <location>
        <begin position="90"/>
        <end position="120"/>
    </location>
</feature>
<feature type="compositionally biased region" description="Basic and acidic residues" evidence="1">
    <location>
        <begin position="43"/>
        <end position="57"/>
    </location>
</feature>
<accession>A0A814JE16</accession>
<feature type="non-terminal residue" evidence="2">
    <location>
        <position position="1"/>
    </location>
</feature>
<protein>
    <submittedName>
        <fullName evidence="2">Uncharacterized protein</fullName>
    </submittedName>
</protein>
<feature type="compositionally biased region" description="Low complexity" evidence="1">
    <location>
        <begin position="101"/>
        <end position="112"/>
    </location>
</feature>
<reference evidence="2" key="1">
    <citation type="submission" date="2021-02" db="EMBL/GenBank/DDBJ databases">
        <authorList>
            <person name="Nowell W R."/>
        </authorList>
    </citation>
    <scope>NUCLEOTIDE SEQUENCE</scope>
    <source>
        <strain evidence="2">Ploen Becks lab</strain>
    </source>
</reference>
<sequence length="190" mass="22015">MSNVSSICFKIARDVNVHIDRRKIIKAFYERDRSMVHYLNPIDDKSAKTSKGDKETSESSSDFEGETNNVEEAYVEISQLQEEFNKKLKNGKSTANNKQASSNNKTNVSTSKLQQPKVAKNISKNEARRLNSIRKLYINNLFDKLNVIDINNDNLRSEIKTKIEKYEEERLGIEKRACEAKRNFIYQQTK</sequence>
<dbReference type="AlphaFoldDB" id="A0A814JE16"/>
<keyword evidence="3" id="KW-1185">Reference proteome</keyword>
<proteinExistence type="predicted"/>
<comment type="caution">
    <text evidence="2">The sequence shown here is derived from an EMBL/GenBank/DDBJ whole genome shotgun (WGS) entry which is preliminary data.</text>
</comment>
<evidence type="ECO:0000313" key="3">
    <source>
        <dbReference type="Proteomes" id="UP000663879"/>
    </source>
</evidence>
<organism evidence="2 3">
    <name type="scientific">Brachionus calyciflorus</name>
    <dbReference type="NCBI Taxonomy" id="104777"/>
    <lineage>
        <taxon>Eukaryota</taxon>
        <taxon>Metazoa</taxon>
        <taxon>Spiralia</taxon>
        <taxon>Gnathifera</taxon>
        <taxon>Rotifera</taxon>
        <taxon>Eurotatoria</taxon>
        <taxon>Monogononta</taxon>
        <taxon>Pseudotrocha</taxon>
        <taxon>Ploima</taxon>
        <taxon>Brachionidae</taxon>
        <taxon>Brachionus</taxon>
    </lineage>
</organism>
<gene>
    <name evidence="2" type="ORF">OXX778_LOCUS18030</name>
</gene>
<feature type="region of interest" description="Disordered" evidence="1">
    <location>
        <begin position="43"/>
        <end position="68"/>
    </location>
</feature>
<dbReference type="EMBL" id="CAJNOC010004816">
    <property type="protein sequence ID" value="CAF1034344.1"/>
    <property type="molecule type" value="Genomic_DNA"/>
</dbReference>
<dbReference type="Proteomes" id="UP000663879">
    <property type="component" value="Unassembled WGS sequence"/>
</dbReference>
<feature type="compositionally biased region" description="Polar residues" evidence="1">
    <location>
        <begin position="91"/>
        <end position="100"/>
    </location>
</feature>
<name>A0A814JE16_9BILA</name>